<reference evidence="2 3" key="1">
    <citation type="journal article" date="2021" name="Plant Biotechnol. J.">
        <title>Multi-omics assisted identification of the key and species-specific regulatory components of drought-tolerant mechanisms in Gossypium stocksii.</title>
        <authorList>
            <person name="Yu D."/>
            <person name="Ke L."/>
            <person name="Zhang D."/>
            <person name="Wu Y."/>
            <person name="Sun Y."/>
            <person name="Mei J."/>
            <person name="Sun J."/>
            <person name="Sun Y."/>
        </authorList>
    </citation>
    <scope>NUCLEOTIDE SEQUENCE [LARGE SCALE GENOMIC DNA]</scope>
    <source>
        <strain evidence="3">cv. E1</strain>
        <tissue evidence="2">Leaf</tissue>
    </source>
</reference>
<feature type="compositionally biased region" description="Low complexity" evidence="1">
    <location>
        <begin position="59"/>
        <end position="71"/>
    </location>
</feature>
<sequence length="147" mass="16130">MRVLSIKYRFCASTNPVTYDSFDIKGARSLEVMVQTHLTSGSPHLELYVEFSSQNEALATSTSTAGMTSTSNGWQSTSDWGHYEKSTKKDDVLPMTSIDEGISYVADVGGLDDESDVDPPRELGFDGVEVVLFSKSELAQTELEDDE</sequence>
<comment type="caution">
    <text evidence="2">The sequence shown here is derived from an EMBL/GenBank/DDBJ whole genome shotgun (WGS) entry which is preliminary data.</text>
</comment>
<organism evidence="2 3">
    <name type="scientific">Gossypium stocksii</name>
    <dbReference type="NCBI Taxonomy" id="47602"/>
    <lineage>
        <taxon>Eukaryota</taxon>
        <taxon>Viridiplantae</taxon>
        <taxon>Streptophyta</taxon>
        <taxon>Embryophyta</taxon>
        <taxon>Tracheophyta</taxon>
        <taxon>Spermatophyta</taxon>
        <taxon>Magnoliopsida</taxon>
        <taxon>eudicotyledons</taxon>
        <taxon>Gunneridae</taxon>
        <taxon>Pentapetalae</taxon>
        <taxon>rosids</taxon>
        <taxon>malvids</taxon>
        <taxon>Malvales</taxon>
        <taxon>Malvaceae</taxon>
        <taxon>Malvoideae</taxon>
        <taxon>Gossypium</taxon>
    </lineage>
</organism>
<dbReference type="Proteomes" id="UP000828251">
    <property type="component" value="Unassembled WGS sequence"/>
</dbReference>
<protein>
    <submittedName>
        <fullName evidence="2">Uncharacterized protein</fullName>
    </submittedName>
</protein>
<evidence type="ECO:0000313" key="3">
    <source>
        <dbReference type="Proteomes" id="UP000828251"/>
    </source>
</evidence>
<evidence type="ECO:0000313" key="2">
    <source>
        <dbReference type="EMBL" id="KAH1115151.1"/>
    </source>
</evidence>
<gene>
    <name evidence="2" type="ORF">J1N35_008529</name>
</gene>
<feature type="region of interest" description="Disordered" evidence="1">
    <location>
        <begin position="59"/>
        <end position="81"/>
    </location>
</feature>
<dbReference type="EMBL" id="JAIQCV010000003">
    <property type="protein sequence ID" value="KAH1115151.1"/>
    <property type="molecule type" value="Genomic_DNA"/>
</dbReference>
<accession>A0A9D3W996</accession>
<keyword evidence="3" id="KW-1185">Reference proteome</keyword>
<dbReference type="AlphaFoldDB" id="A0A9D3W996"/>
<evidence type="ECO:0000256" key="1">
    <source>
        <dbReference type="SAM" id="MobiDB-lite"/>
    </source>
</evidence>
<proteinExistence type="predicted"/>
<name>A0A9D3W996_9ROSI</name>